<evidence type="ECO:0000313" key="2">
    <source>
        <dbReference type="Proteomes" id="UP000537130"/>
    </source>
</evidence>
<evidence type="ECO:0008006" key="3">
    <source>
        <dbReference type="Google" id="ProtNLM"/>
    </source>
</evidence>
<dbReference type="EMBL" id="JACHWY010000002">
    <property type="protein sequence ID" value="MBB3047970.1"/>
    <property type="molecule type" value="Genomic_DNA"/>
</dbReference>
<reference evidence="1 2" key="1">
    <citation type="submission" date="2020-08" db="EMBL/GenBank/DDBJ databases">
        <title>Genomic Encyclopedia of Type Strains, Phase III (KMG-III): the genomes of soil and plant-associated and newly described type strains.</title>
        <authorList>
            <person name="Whitman W."/>
        </authorList>
    </citation>
    <scope>NUCLEOTIDE SEQUENCE [LARGE SCALE GENOMIC DNA]</scope>
    <source>
        <strain evidence="1 2">CECT 8654</strain>
    </source>
</reference>
<name>A0A7W4W5Z9_9GAMM</name>
<proteinExistence type="predicted"/>
<comment type="caution">
    <text evidence="1">The sequence shown here is derived from an EMBL/GenBank/DDBJ whole genome shotgun (WGS) entry which is preliminary data.</text>
</comment>
<dbReference type="RefSeq" id="WP_183410719.1">
    <property type="nucleotide sequence ID" value="NZ_JACHWY010000002.1"/>
</dbReference>
<gene>
    <name evidence="1" type="ORF">FHR99_002236</name>
</gene>
<evidence type="ECO:0000313" key="1">
    <source>
        <dbReference type="EMBL" id="MBB3047970.1"/>
    </source>
</evidence>
<protein>
    <recommendedName>
        <fullName evidence="3">Dienelactone hydrolase</fullName>
    </recommendedName>
</protein>
<dbReference type="AlphaFoldDB" id="A0A7W4W5Z9"/>
<organism evidence="1 2">
    <name type="scientific">Litorivivens lipolytica</name>
    <dbReference type="NCBI Taxonomy" id="1524264"/>
    <lineage>
        <taxon>Bacteria</taxon>
        <taxon>Pseudomonadati</taxon>
        <taxon>Pseudomonadota</taxon>
        <taxon>Gammaproteobacteria</taxon>
        <taxon>Litorivivens</taxon>
    </lineage>
</organism>
<accession>A0A7W4W5Z9</accession>
<dbReference type="SUPFAM" id="SSF53474">
    <property type="entry name" value="alpha/beta-Hydrolases"/>
    <property type="match status" value="1"/>
</dbReference>
<dbReference type="Gene3D" id="3.40.50.1820">
    <property type="entry name" value="alpha/beta hydrolase"/>
    <property type="match status" value="1"/>
</dbReference>
<sequence>MTDVRAFFTAATVPGEPEPWNSLQLKVYYPSAYSDSADERNMGFIPAAKPEQPYPVVLFMPGSNCHPEVYSWLAKGLCELGLVCITFSWIKEDMPGFVSLSPGFDLRYLTPDSFGKAPSCSSLPTLLDAIEKLNSEGLLAGLLDTNKVIFGGHSAGGNAVLLNSNREWFPQLIGGFSYAAHTGASTQIGFPEDTLLPVDGSVPMLIMGGEQDGVIAASANRYGDAEDSTPTERIGRTFDEALDSLRGDCHLALVRGANHFCFAHPYDGTTGRPFLDWPAAGDESELRELMLSIITDFIAACIGTGDHANLAELANHPQISRYACK</sequence>
<dbReference type="InterPro" id="IPR029058">
    <property type="entry name" value="AB_hydrolase_fold"/>
</dbReference>
<dbReference type="Proteomes" id="UP000537130">
    <property type="component" value="Unassembled WGS sequence"/>
</dbReference>
<keyword evidence="2" id="KW-1185">Reference proteome</keyword>